<name>A0A3S0NZI3_CHLPH</name>
<dbReference type="SUPFAM" id="SSF56784">
    <property type="entry name" value="HAD-like"/>
    <property type="match status" value="1"/>
</dbReference>
<evidence type="ECO:0000259" key="1">
    <source>
        <dbReference type="Pfam" id="PF01636"/>
    </source>
</evidence>
<dbReference type="InterPro" id="IPR011009">
    <property type="entry name" value="Kinase-like_dom_sf"/>
</dbReference>
<sequence length="557" mass="63199">MPLCASSECFQMKIGLDFDNTIARYDRVFVEAARGDGLIPDEYEYCGKTALKGDLLAMPNGERLWMRLQGQVYGRYMCKAEAMSGFLEFLLRCRLRGVEVFIVSHKTEFGHFDEACISLRDAATQWMESKGFFDKASLGLEKDNVFYCATREEKVARIAGLDLDCFVDDLPEVFAEKGFPASVEKILFDEHGSHDGSCAQLSFNSWQAIAEHLLGQTDEEENCRVIKCMTGFPIDAIEPVSGRGNSRIFKLSAQQGNDCALKLYPLQGGSKGSRLKNEFDALLFLRQNGILNVPEPLGRNDDYGYGLYSWIDGDGLGTPAHDDFSQAIRFIRSLYRVSRDFGVKYAGLATEACLSGSELISQIERRLQRLRDVRSGSRALSEFLHDEFLPVWDSGKGQCLTAWPERSRYQELNSELRILSPSDFGFHNAIKSKGQLYFLDFEYFGWDDPVKLTADFLWHPAFELSQDLSGMWREAMTRLFETNDDDFSARLDAAMPLYGMRWIMILLNEFLPGVARKRLVATGADMREEELLRSRQLEKAREYLSLVKALKYSAPTV</sequence>
<dbReference type="EMBL" id="RXYK01000005">
    <property type="protein sequence ID" value="RTY38349.1"/>
    <property type="molecule type" value="Genomic_DNA"/>
</dbReference>
<dbReference type="AlphaFoldDB" id="A0A3S0NZI3"/>
<reference evidence="2 3" key="1">
    <citation type="submission" date="2018-12" db="EMBL/GenBank/DDBJ databases">
        <authorList>
            <person name="Lunina O.N."/>
            <person name="Grouzdev D.S."/>
            <person name="Gorlenko V.M."/>
            <person name="Savvichev A.S."/>
        </authorList>
    </citation>
    <scope>NUCLEOTIDE SEQUENCE [LARGE SCALE GENOMIC DNA]</scope>
    <source>
        <strain evidence="2 3">BrKhr-17</strain>
    </source>
</reference>
<dbReference type="InterPro" id="IPR036412">
    <property type="entry name" value="HAD-like_sf"/>
</dbReference>
<dbReference type="Gene3D" id="3.40.50.1000">
    <property type="entry name" value="HAD superfamily/HAD-like"/>
    <property type="match status" value="1"/>
</dbReference>
<dbReference type="Pfam" id="PF01636">
    <property type="entry name" value="APH"/>
    <property type="match status" value="1"/>
</dbReference>
<evidence type="ECO:0000313" key="2">
    <source>
        <dbReference type="EMBL" id="RTY38349.1"/>
    </source>
</evidence>
<organism evidence="2 3">
    <name type="scientific">Chlorobium phaeovibrioides</name>
    <dbReference type="NCBI Taxonomy" id="1094"/>
    <lineage>
        <taxon>Bacteria</taxon>
        <taxon>Pseudomonadati</taxon>
        <taxon>Chlorobiota</taxon>
        <taxon>Chlorobiia</taxon>
        <taxon>Chlorobiales</taxon>
        <taxon>Chlorobiaceae</taxon>
        <taxon>Chlorobium/Pelodictyon group</taxon>
        <taxon>Chlorobium</taxon>
    </lineage>
</organism>
<comment type="caution">
    <text evidence="2">The sequence shown here is derived from an EMBL/GenBank/DDBJ whole genome shotgun (WGS) entry which is preliminary data.</text>
</comment>
<dbReference type="InterPro" id="IPR002575">
    <property type="entry name" value="Aminoglycoside_PTrfase"/>
</dbReference>
<feature type="domain" description="Aminoglycoside phosphotransferase" evidence="1">
    <location>
        <begin position="239"/>
        <end position="481"/>
    </location>
</feature>
<evidence type="ECO:0000313" key="3">
    <source>
        <dbReference type="Proteomes" id="UP000279908"/>
    </source>
</evidence>
<proteinExistence type="predicted"/>
<dbReference type="SUPFAM" id="SSF56112">
    <property type="entry name" value="Protein kinase-like (PK-like)"/>
    <property type="match status" value="1"/>
</dbReference>
<accession>A0A3S0NZI3</accession>
<dbReference type="Proteomes" id="UP000279908">
    <property type="component" value="Unassembled WGS sequence"/>
</dbReference>
<protein>
    <recommendedName>
        <fullName evidence="1">Aminoglycoside phosphotransferase domain-containing protein</fullName>
    </recommendedName>
</protein>
<dbReference type="InterPro" id="IPR023214">
    <property type="entry name" value="HAD_sf"/>
</dbReference>
<gene>
    <name evidence="2" type="ORF">EKD02_04485</name>
</gene>